<proteinExistence type="predicted"/>
<accession>A0ABP6V587</accession>
<organism evidence="2 3">
    <name type="scientific">Streptomyces osmaniensis</name>
    <dbReference type="NCBI Taxonomy" id="593134"/>
    <lineage>
        <taxon>Bacteria</taxon>
        <taxon>Bacillati</taxon>
        <taxon>Actinomycetota</taxon>
        <taxon>Actinomycetes</taxon>
        <taxon>Kitasatosporales</taxon>
        <taxon>Streptomycetaceae</taxon>
        <taxon>Streptomyces</taxon>
    </lineage>
</organism>
<evidence type="ECO:0000256" key="1">
    <source>
        <dbReference type="SAM" id="MobiDB-lite"/>
    </source>
</evidence>
<reference evidence="3" key="1">
    <citation type="journal article" date="2019" name="Int. J. Syst. Evol. Microbiol.">
        <title>The Global Catalogue of Microorganisms (GCM) 10K type strain sequencing project: providing services to taxonomists for standard genome sequencing and annotation.</title>
        <authorList>
            <consortium name="The Broad Institute Genomics Platform"/>
            <consortium name="The Broad Institute Genome Sequencing Center for Infectious Disease"/>
            <person name="Wu L."/>
            <person name="Ma J."/>
        </authorList>
    </citation>
    <scope>NUCLEOTIDE SEQUENCE [LARGE SCALE GENOMIC DNA]</scope>
    <source>
        <strain evidence="3">JCM 17656</strain>
    </source>
</reference>
<name>A0ABP6V587_9ACTN</name>
<feature type="region of interest" description="Disordered" evidence="1">
    <location>
        <begin position="407"/>
        <end position="435"/>
    </location>
</feature>
<sequence length="1253" mass="134577">MLLLTSEAGIALTGQAAAAPAPAPAPAGPPASTEAIQPSEAELLKGDMAWAAAHAKGSKAWAILEARKTGKKVVVTDETTPDSITVANPDGTLTATMTPGPERVWRGGKWRTVDATLTKSADGSVQAKAHPGGLRLAGKGGTVPGSLATAEKAAARDLVTLGSGDESVTLQWKGGLPEPELDGTTARYPEAVPGADLIVEATRTGFEQFVEIGRRPDGAYSYTLPVRAKGLKAKANDDGSVAFADARTGAVRATMPAPVMWDATVDGTSGEHTRKARVAMKVVDRGSGRIDLVVTPSAKFLSDPRTRYPVTVDPSTSALAATFDTYVQQGETTDLSTDTELDFGNPGTKNADGTPRTARSFIHWNTTPIQDALIVDTNLALWNFHSGNTDCADQSWTVWDTTAAGTSSRWTSQPTWNQQYHSSSQTRGNPDCTGTQPDGWINADVDALVQTWASAKATRGYMGLRAANDDTRGWKRVNSGNNTANQPKLTVTYNYRPSDGADRQAGGPFRSYAGVWAVNTTTPTLRDTFTDADGDTVNGTFQVYDAATNTPITTPTGEGLLVSDFVASGKPASVTVPAGQLRDGKTYKFRTNSYDGTHYNLNWSPWTQFVVDTTAPVEPKQITSATYPENWGGGGAGIAGRFDVTTGDASPYEVQYRFDPYEDDADTYGWASVRTTTTATRAPAPEASYTATPAADGNHVTQTRTVDRAGNVGPIKDYGFTAGNRNYNRAQKVDIKLPQPDLTSDVAAYLNEPQRIADWKQGSASRTLRKGHETVTIEAKDQRSLAGTRKAAKELARQRELRAPSYPDPIVTGSWCQPSLFGEAQKSLITRNEACVFYDLNYTKEYYLNGVKTEERHARFEIAFQVKTDRHDGTIKTWIQLNPVFNDFPGHDRSVLFGDGNPIAHMDSMCFSGACEGATDSRDVRNFDFYGDLSWKGGGNGTPVDSHMATGTASHKWDGSTDGVGPSDAGLSRKLPVWFIFNPESEYVPVEGKDDEIDGGSARSPGIDVRCDKVDSYGVPGCVLTQYVPKYQMDAARYPAAAAHLWMVQNKSAVKDLGTVGKPLHYRPDADNGRVNSTWTKKKIRSRVCGYYGGTRTDGYVPTKGFVPHPKTFLHPEFRPQVPLPNPDKVNCDEVPFASTYETVGLPATAGGLNPAGTAGGGECIQTVAAKADDGSEHLLDDTRYDAPTFSEKCGRSSMSGYVNQGAMNKYGNEFLAQMRVIDGDAFAIDPGVPWFKGCNTGAATLVCEMKKP</sequence>
<gene>
    <name evidence="2" type="ORF">GCM10022295_05590</name>
</gene>
<comment type="caution">
    <text evidence="2">The sequence shown here is derived from an EMBL/GenBank/DDBJ whole genome shotgun (WGS) entry which is preliminary data.</text>
</comment>
<evidence type="ECO:0008006" key="4">
    <source>
        <dbReference type="Google" id="ProtNLM"/>
    </source>
</evidence>
<evidence type="ECO:0000313" key="2">
    <source>
        <dbReference type="EMBL" id="GAA3526396.1"/>
    </source>
</evidence>
<keyword evidence="3" id="KW-1185">Reference proteome</keyword>
<dbReference type="NCBIfam" id="NF033679">
    <property type="entry name" value="DNRLRE_dom"/>
    <property type="match status" value="1"/>
</dbReference>
<evidence type="ECO:0000313" key="3">
    <source>
        <dbReference type="Proteomes" id="UP001500707"/>
    </source>
</evidence>
<dbReference type="EMBL" id="BAABCE010000001">
    <property type="protein sequence ID" value="GAA3526396.1"/>
    <property type="molecule type" value="Genomic_DNA"/>
</dbReference>
<protein>
    <recommendedName>
        <fullName evidence="4">DNRLRE domain-containing protein</fullName>
    </recommendedName>
</protein>
<dbReference type="Proteomes" id="UP001500707">
    <property type="component" value="Unassembled WGS sequence"/>
</dbReference>
<feature type="region of interest" description="Disordered" evidence="1">
    <location>
        <begin position="336"/>
        <end position="355"/>
    </location>
</feature>